<gene>
    <name evidence="2" type="ORF">NW766_002763</name>
</gene>
<proteinExistence type="predicted"/>
<reference evidence="2" key="1">
    <citation type="submission" date="2022-10" db="EMBL/GenBank/DDBJ databases">
        <title>Fusarium specimens isolated from Avocado Roots.</title>
        <authorList>
            <person name="Stajich J."/>
            <person name="Roper C."/>
            <person name="Heimlech-Rivalta G."/>
        </authorList>
    </citation>
    <scope>NUCLEOTIDE SEQUENCE</scope>
    <source>
        <strain evidence="2">CF00143</strain>
    </source>
</reference>
<dbReference type="Proteomes" id="UP001152130">
    <property type="component" value="Unassembled WGS sequence"/>
</dbReference>
<dbReference type="AlphaFoldDB" id="A0A9W8UBC0"/>
<feature type="signal peptide" evidence="1">
    <location>
        <begin position="1"/>
        <end position="24"/>
    </location>
</feature>
<sequence>MAPASMSSIVFSLLSSPLPSASLAWEPRGVVNDQKPSPCGLAEKEKAIHEASLHKLIYIHPSQGAHRLTVLQDRRVRESPGPQVGPKGC</sequence>
<organism evidence="2 3">
    <name type="scientific">Fusarium irregulare</name>
    <dbReference type="NCBI Taxonomy" id="2494466"/>
    <lineage>
        <taxon>Eukaryota</taxon>
        <taxon>Fungi</taxon>
        <taxon>Dikarya</taxon>
        <taxon>Ascomycota</taxon>
        <taxon>Pezizomycotina</taxon>
        <taxon>Sordariomycetes</taxon>
        <taxon>Hypocreomycetidae</taxon>
        <taxon>Hypocreales</taxon>
        <taxon>Nectriaceae</taxon>
        <taxon>Fusarium</taxon>
        <taxon>Fusarium incarnatum-equiseti species complex</taxon>
    </lineage>
</organism>
<keyword evidence="1" id="KW-0732">Signal</keyword>
<keyword evidence="3" id="KW-1185">Reference proteome</keyword>
<feature type="chain" id="PRO_5040806494" evidence="1">
    <location>
        <begin position="25"/>
        <end position="89"/>
    </location>
</feature>
<evidence type="ECO:0000256" key="1">
    <source>
        <dbReference type="SAM" id="SignalP"/>
    </source>
</evidence>
<comment type="caution">
    <text evidence="2">The sequence shown here is derived from an EMBL/GenBank/DDBJ whole genome shotgun (WGS) entry which is preliminary data.</text>
</comment>
<name>A0A9W8UBC0_9HYPO</name>
<evidence type="ECO:0000313" key="2">
    <source>
        <dbReference type="EMBL" id="KAJ4019063.1"/>
    </source>
</evidence>
<protein>
    <submittedName>
        <fullName evidence="2">Uncharacterized protein</fullName>
    </submittedName>
</protein>
<evidence type="ECO:0000313" key="3">
    <source>
        <dbReference type="Proteomes" id="UP001152130"/>
    </source>
</evidence>
<dbReference type="EMBL" id="JAPDHF010000004">
    <property type="protein sequence ID" value="KAJ4019063.1"/>
    <property type="molecule type" value="Genomic_DNA"/>
</dbReference>
<accession>A0A9W8UBC0</accession>